<dbReference type="InterPro" id="IPR018247">
    <property type="entry name" value="EF_Hand_1_Ca_BS"/>
</dbReference>
<dbReference type="OrthoDB" id="10263155at2759"/>
<evidence type="ECO:0000259" key="4">
    <source>
        <dbReference type="PROSITE" id="PS50222"/>
    </source>
</evidence>
<dbReference type="GO" id="GO:0005509">
    <property type="term" value="F:calcium ion binding"/>
    <property type="evidence" value="ECO:0007669"/>
    <property type="project" value="InterPro"/>
</dbReference>
<organism evidence="5 6">
    <name type="scientific">Chrysochromulina tobinii</name>
    <dbReference type="NCBI Taxonomy" id="1460289"/>
    <lineage>
        <taxon>Eukaryota</taxon>
        <taxon>Haptista</taxon>
        <taxon>Haptophyta</taxon>
        <taxon>Prymnesiophyceae</taxon>
        <taxon>Prymnesiales</taxon>
        <taxon>Chrysochromulinaceae</taxon>
        <taxon>Chrysochromulina</taxon>
    </lineage>
</organism>
<accession>A0A0M0K4J4</accession>
<feature type="domain" description="EF-hand" evidence="4">
    <location>
        <begin position="605"/>
        <end position="640"/>
    </location>
</feature>
<evidence type="ECO:0000256" key="2">
    <source>
        <dbReference type="SAM" id="MobiDB-lite"/>
    </source>
</evidence>
<dbReference type="PROSITE" id="PS50004">
    <property type="entry name" value="C2"/>
    <property type="match status" value="1"/>
</dbReference>
<feature type="domain" description="EF-hand" evidence="4">
    <location>
        <begin position="568"/>
        <end position="603"/>
    </location>
</feature>
<keyword evidence="1" id="KW-0106">Calcium</keyword>
<feature type="domain" description="C2" evidence="3">
    <location>
        <begin position="47"/>
        <end position="175"/>
    </location>
</feature>
<comment type="caution">
    <text evidence="5">The sequence shown here is derived from an EMBL/GenBank/DDBJ whole genome shotgun (WGS) entry which is preliminary data.</text>
</comment>
<dbReference type="SMART" id="SM00239">
    <property type="entry name" value="C2"/>
    <property type="match status" value="1"/>
</dbReference>
<sequence length="641" mass="68724">MLAIAPNAPSQYDLSVALSVAGYADGVRKRMSGHRERHSKIFQVFGRGAQVIESIGAVPREHTSHYLTLKLFHGADLLAADDTGASDPYCDINVWCPEAQLTCEHMWRSETRLQTIVPKWDKVDWGRAPLTSERALLHLVCFDWDRQGKDDFLGECLLDLSCYADGKPHQLKLWLDQYDKDATKDNKGAKDAITGWVTVEIQLQRAEAPVADNDEEVVFDLWDDELPDSAKARKTASFAKKAAVDKAAAEEALVASIKAAEAKKKAAASTDTKGPIEDEAFSWEAFLEFVCALRDETPTISNKGILTALKSQREAWPVGAKEVRDAIRELDENPHIVTRSAKASLPVAAGSVAEAPLPPRLGDYRGGLAAAASAEKMDSGSEPPPLLENLPPVPPVPPPGAPAAASPDAKGSVEDPTSPSRNIGSEIGKALSFVFVESPMALFNPSAKSDDLIERRATLAKAKEAGWPCAEARAAGYSCADAKAVGYDLMDAKAAGWTTEELLNAGYINKALAMRLDAANSEAAKKSDTALVDAMAAGMSTEELLKAGYINKALAMRLDAANSEAAKESDTGLEEAFAKVDTDKSGKISAAEMKAYILSVYQKGLDDKTLGEMMAAADTNQDGEIDLAEFKIIMGAGPKKM</sequence>
<keyword evidence="6" id="KW-1185">Reference proteome</keyword>
<evidence type="ECO:0000259" key="3">
    <source>
        <dbReference type="PROSITE" id="PS50004"/>
    </source>
</evidence>
<dbReference type="InterPro" id="IPR000008">
    <property type="entry name" value="C2_dom"/>
</dbReference>
<evidence type="ECO:0000256" key="1">
    <source>
        <dbReference type="ARBA" id="ARBA00022837"/>
    </source>
</evidence>
<dbReference type="CDD" id="cd00051">
    <property type="entry name" value="EFh"/>
    <property type="match status" value="1"/>
</dbReference>
<dbReference type="Proteomes" id="UP000037460">
    <property type="component" value="Unassembled WGS sequence"/>
</dbReference>
<dbReference type="Gene3D" id="2.60.40.150">
    <property type="entry name" value="C2 domain"/>
    <property type="match status" value="1"/>
</dbReference>
<name>A0A0M0K4J4_9EUKA</name>
<evidence type="ECO:0000313" key="5">
    <source>
        <dbReference type="EMBL" id="KOO33298.1"/>
    </source>
</evidence>
<dbReference type="EMBL" id="JWZX01001553">
    <property type="protein sequence ID" value="KOO33298.1"/>
    <property type="molecule type" value="Genomic_DNA"/>
</dbReference>
<dbReference type="InterPro" id="IPR002048">
    <property type="entry name" value="EF_hand_dom"/>
</dbReference>
<feature type="compositionally biased region" description="Pro residues" evidence="2">
    <location>
        <begin position="382"/>
        <end position="401"/>
    </location>
</feature>
<dbReference type="Pfam" id="PF13499">
    <property type="entry name" value="EF-hand_7"/>
    <property type="match status" value="1"/>
</dbReference>
<dbReference type="PANTHER" id="PTHR46980:SF2">
    <property type="entry name" value="TRICALBIN-1-RELATED"/>
    <property type="match status" value="1"/>
</dbReference>
<dbReference type="InterPro" id="IPR035892">
    <property type="entry name" value="C2_domain_sf"/>
</dbReference>
<dbReference type="PANTHER" id="PTHR46980">
    <property type="entry name" value="TRICALBIN-1-RELATED"/>
    <property type="match status" value="1"/>
</dbReference>
<dbReference type="SUPFAM" id="SSF47473">
    <property type="entry name" value="EF-hand"/>
    <property type="match status" value="1"/>
</dbReference>
<dbReference type="InterPro" id="IPR052455">
    <property type="entry name" value="Tricalbin_domain"/>
</dbReference>
<protein>
    <recommendedName>
        <fullName evidence="7">Calmodulin</fullName>
    </recommendedName>
</protein>
<reference evidence="6" key="1">
    <citation type="journal article" date="2015" name="PLoS Genet.">
        <title>Genome Sequence and Transcriptome Analyses of Chrysochromulina tobin: Metabolic Tools for Enhanced Algal Fitness in the Prominent Order Prymnesiales (Haptophyceae).</title>
        <authorList>
            <person name="Hovde B.T."/>
            <person name="Deodato C.R."/>
            <person name="Hunsperger H.M."/>
            <person name="Ryken S.A."/>
            <person name="Yost W."/>
            <person name="Jha R.K."/>
            <person name="Patterson J."/>
            <person name="Monnat R.J. Jr."/>
            <person name="Barlow S.B."/>
            <person name="Starkenburg S.R."/>
            <person name="Cattolico R.A."/>
        </authorList>
    </citation>
    <scope>NUCLEOTIDE SEQUENCE</scope>
    <source>
        <strain evidence="6">CCMP291</strain>
    </source>
</reference>
<proteinExistence type="predicted"/>
<dbReference type="InterPro" id="IPR011992">
    <property type="entry name" value="EF-hand-dom_pair"/>
</dbReference>
<dbReference type="PROSITE" id="PS00018">
    <property type="entry name" value="EF_HAND_1"/>
    <property type="match status" value="2"/>
</dbReference>
<feature type="region of interest" description="Disordered" evidence="2">
    <location>
        <begin position="372"/>
        <end position="422"/>
    </location>
</feature>
<evidence type="ECO:0000313" key="6">
    <source>
        <dbReference type="Proteomes" id="UP000037460"/>
    </source>
</evidence>
<dbReference type="PROSITE" id="PS50222">
    <property type="entry name" value="EF_HAND_2"/>
    <property type="match status" value="2"/>
</dbReference>
<gene>
    <name evidence="5" type="ORF">Ctob_007767</name>
</gene>
<dbReference type="AlphaFoldDB" id="A0A0M0K4J4"/>
<dbReference type="Pfam" id="PF00168">
    <property type="entry name" value="C2"/>
    <property type="match status" value="1"/>
</dbReference>
<evidence type="ECO:0008006" key="7">
    <source>
        <dbReference type="Google" id="ProtNLM"/>
    </source>
</evidence>
<dbReference type="SMART" id="SM00054">
    <property type="entry name" value="EFh"/>
    <property type="match status" value="2"/>
</dbReference>
<dbReference type="Gene3D" id="1.10.238.10">
    <property type="entry name" value="EF-hand"/>
    <property type="match status" value="1"/>
</dbReference>
<dbReference type="SUPFAM" id="SSF49562">
    <property type="entry name" value="C2 domain (Calcium/lipid-binding domain, CaLB)"/>
    <property type="match status" value="1"/>
</dbReference>